<organism evidence="2 3">
    <name type="scientific">Lapillicoccus jejuensis</name>
    <dbReference type="NCBI Taxonomy" id="402171"/>
    <lineage>
        <taxon>Bacteria</taxon>
        <taxon>Bacillati</taxon>
        <taxon>Actinomycetota</taxon>
        <taxon>Actinomycetes</taxon>
        <taxon>Micrococcales</taxon>
        <taxon>Intrasporangiaceae</taxon>
        <taxon>Lapillicoccus</taxon>
    </lineage>
</organism>
<keyword evidence="3" id="KW-1185">Reference proteome</keyword>
<accession>A0A542DVW7</accession>
<dbReference type="Proteomes" id="UP000317893">
    <property type="component" value="Unassembled WGS sequence"/>
</dbReference>
<dbReference type="InterPro" id="IPR050834">
    <property type="entry name" value="Glycosyltransf_2"/>
</dbReference>
<dbReference type="GO" id="GO:0016740">
    <property type="term" value="F:transferase activity"/>
    <property type="evidence" value="ECO:0007669"/>
    <property type="project" value="UniProtKB-KW"/>
</dbReference>
<name>A0A542DVW7_9MICO</name>
<feature type="domain" description="Glycosyltransferase 2-like" evidence="1">
    <location>
        <begin position="16"/>
        <end position="128"/>
    </location>
</feature>
<dbReference type="PANTHER" id="PTHR43685:SF11">
    <property type="entry name" value="GLYCOSYLTRANSFERASE TAGX-RELATED"/>
    <property type="match status" value="1"/>
</dbReference>
<dbReference type="InterPro" id="IPR029044">
    <property type="entry name" value="Nucleotide-diphossugar_trans"/>
</dbReference>
<comment type="caution">
    <text evidence="2">The sequence shown here is derived from an EMBL/GenBank/DDBJ whole genome shotgun (WGS) entry which is preliminary data.</text>
</comment>
<reference evidence="2 3" key="1">
    <citation type="submission" date="2019-06" db="EMBL/GenBank/DDBJ databases">
        <title>Sequencing the genomes of 1000 actinobacteria strains.</title>
        <authorList>
            <person name="Klenk H.-P."/>
        </authorList>
    </citation>
    <scope>NUCLEOTIDE SEQUENCE [LARGE SCALE GENOMIC DNA]</scope>
    <source>
        <strain evidence="2 3">DSM 18607</strain>
    </source>
</reference>
<dbReference type="SUPFAM" id="SSF53448">
    <property type="entry name" value="Nucleotide-diphospho-sugar transferases"/>
    <property type="match status" value="1"/>
</dbReference>
<gene>
    <name evidence="2" type="ORF">FB458_0309</name>
</gene>
<dbReference type="InterPro" id="IPR001173">
    <property type="entry name" value="Glyco_trans_2-like"/>
</dbReference>
<dbReference type="EMBL" id="VFMN01000001">
    <property type="protein sequence ID" value="TQJ07251.1"/>
    <property type="molecule type" value="Genomic_DNA"/>
</dbReference>
<dbReference type="Pfam" id="PF00535">
    <property type="entry name" value="Glycos_transf_2"/>
    <property type="match status" value="1"/>
</dbReference>
<dbReference type="RefSeq" id="WP_170185533.1">
    <property type="nucleotide sequence ID" value="NZ_BAAAPR010000006.1"/>
</dbReference>
<evidence type="ECO:0000313" key="2">
    <source>
        <dbReference type="EMBL" id="TQJ07251.1"/>
    </source>
</evidence>
<protein>
    <submittedName>
        <fullName evidence="2">Glycosyl transferase family 2</fullName>
    </submittedName>
</protein>
<evidence type="ECO:0000259" key="1">
    <source>
        <dbReference type="Pfam" id="PF00535"/>
    </source>
</evidence>
<dbReference type="AlphaFoldDB" id="A0A542DVW7"/>
<keyword evidence="2" id="KW-0808">Transferase</keyword>
<dbReference type="PANTHER" id="PTHR43685">
    <property type="entry name" value="GLYCOSYLTRANSFERASE"/>
    <property type="match status" value="1"/>
</dbReference>
<sequence>MSLQDAPTGTPAPTVSIVTRTRDRAVLFERALRSVRDQTFTDYELVVVDDAGRPGSVQEVLDRVEGLPAGRVRIVRNEESGGREAAMNTGVGAATGELLVLHDDDDSWHPGFLEATVAHLRAHPDHLGVATRTELVVERLEDGVVVEQDSGVLAPELAVLDLAHMVHRNYAPPISFLYRRAVHDAVGPYDGSLPVLADWEFMLRLLAHGPAGFLPDTPLARWHHRPDDHAETGNSVITAQLEHQRYEVLIRERYLRAAVASQPAVLGLLLELARQEEQAGAQADGRAELLRAEVIAMAQSVHARLDTGPSNEPLGLVLQRLEADLVTHGNRVAARFDALEHRLDELRALQVASSTRARLSRVARLAARLVPASGRRG</sequence>
<dbReference type="Gene3D" id="3.90.550.10">
    <property type="entry name" value="Spore Coat Polysaccharide Biosynthesis Protein SpsA, Chain A"/>
    <property type="match status" value="1"/>
</dbReference>
<proteinExistence type="predicted"/>
<evidence type="ECO:0000313" key="3">
    <source>
        <dbReference type="Proteomes" id="UP000317893"/>
    </source>
</evidence>